<keyword evidence="1" id="KW-0732">Signal</keyword>
<feature type="signal peptide" evidence="1">
    <location>
        <begin position="1"/>
        <end position="29"/>
    </location>
</feature>
<dbReference type="Proteomes" id="UP000297983">
    <property type="component" value="Unassembled WGS sequence"/>
</dbReference>
<keyword evidence="3" id="KW-1185">Reference proteome</keyword>
<feature type="chain" id="PRO_5039664947" evidence="1">
    <location>
        <begin position="30"/>
        <end position="149"/>
    </location>
</feature>
<dbReference type="RefSeq" id="WP_134551181.1">
    <property type="nucleotide sequence ID" value="NZ_SOHL01000013.1"/>
</dbReference>
<protein>
    <submittedName>
        <fullName evidence="2">Uncharacterized protein</fullName>
    </submittedName>
</protein>
<dbReference type="AlphaFoldDB" id="A0A4R9AXX0"/>
<sequence length="149" mass="15104">MKTLSSLKRGTLSAAALTAVILTGLTGCATPDADATSGIAAATKEEIAGTDLNRLTLTEKAVERLDLATAPVAAGISGLDIPYGALIYTANGDTWVYTSPEPLVFIRAMVVVDRIDGQVARLSAGPAVGTAVVTVGAAELYGAEFDAAH</sequence>
<name>A0A4R9AXX0_9MICO</name>
<comment type="caution">
    <text evidence="2">The sequence shown here is derived from an EMBL/GenBank/DDBJ whole genome shotgun (WGS) entry which is preliminary data.</text>
</comment>
<accession>A0A4R9AXX0</accession>
<gene>
    <name evidence="2" type="ORF">E3T50_06855</name>
</gene>
<reference evidence="2 3" key="1">
    <citation type="submission" date="2019-03" db="EMBL/GenBank/DDBJ databases">
        <title>Genomics of glacier-inhabiting Cryobacterium strains.</title>
        <authorList>
            <person name="Liu Q."/>
            <person name="Xin Y.-H."/>
        </authorList>
    </citation>
    <scope>NUCLEOTIDE SEQUENCE [LARGE SCALE GENOMIC DNA]</scope>
    <source>
        <strain evidence="2 3">Hz16</strain>
    </source>
</reference>
<dbReference type="EMBL" id="SOHL01000013">
    <property type="protein sequence ID" value="TFD71289.1"/>
    <property type="molecule type" value="Genomic_DNA"/>
</dbReference>
<evidence type="ECO:0000313" key="3">
    <source>
        <dbReference type="Proteomes" id="UP000297983"/>
    </source>
</evidence>
<dbReference type="PROSITE" id="PS51257">
    <property type="entry name" value="PROKAR_LIPOPROTEIN"/>
    <property type="match status" value="1"/>
</dbReference>
<organism evidence="2 3">
    <name type="scientific">Cryobacterium gelidum</name>
    <dbReference type="NCBI Taxonomy" id="1259164"/>
    <lineage>
        <taxon>Bacteria</taxon>
        <taxon>Bacillati</taxon>
        <taxon>Actinomycetota</taxon>
        <taxon>Actinomycetes</taxon>
        <taxon>Micrococcales</taxon>
        <taxon>Microbacteriaceae</taxon>
        <taxon>Cryobacterium</taxon>
    </lineage>
</organism>
<proteinExistence type="predicted"/>
<evidence type="ECO:0000313" key="2">
    <source>
        <dbReference type="EMBL" id="TFD71289.1"/>
    </source>
</evidence>
<evidence type="ECO:0000256" key="1">
    <source>
        <dbReference type="SAM" id="SignalP"/>
    </source>
</evidence>